<feature type="domain" description="N-acetyltransferase" evidence="1">
    <location>
        <begin position="1"/>
        <end position="149"/>
    </location>
</feature>
<dbReference type="KEGG" id="aarg:Aargi30884_12210"/>
<dbReference type="RefSeq" id="WP_163051734.1">
    <property type="nucleotide sequence ID" value="NZ_AP019695.1"/>
</dbReference>
<keyword evidence="2" id="KW-0808">Transferase</keyword>
<dbReference type="EMBL" id="AP019695">
    <property type="protein sequence ID" value="BBK22318.1"/>
    <property type="molecule type" value="Genomic_DNA"/>
</dbReference>
<gene>
    <name evidence="2" type="ORF">Aargi30884_12210</name>
</gene>
<dbReference type="Gene3D" id="3.40.630.30">
    <property type="match status" value="1"/>
</dbReference>
<dbReference type="Pfam" id="PF13508">
    <property type="entry name" value="Acetyltransf_7"/>
    <property type="match status" value="1"/>
</dbReference>
<dbReference type="CDD" id="cd04301">
    <property type="entry name" value="NAT_SF"/>
    <property type="match status" value="1"/>
</dbReference>
<protein>
    <submittedName>
        <fullName evidence="2">N-acetyltransferase</fullName>
    </submittedName>
</protein>
<accession>A0A6N4THH5</accession>
<evidence type="ECO:0000313" key="2">
    <source>
        <dbReference type="EMBL" id="BBK22318.1"/>
    </source>
</evidence>
<evidence type="ECO:0000259" key="1">
    <source>
        <dbReference type="PROSITE" id="PS51186"/>
    </source>
</evidence>
<dbReference type="AlphaFoldDB" id="A0A6N4THH5"/>
<proteinExistence type="predicted"/>
<dbReference type="Proteomes" id="UP000464754">
    <property type="component" value="Chromosome"/>
</dbReference>
<dbReference type="SUPFAM" id="SSF55729">
    <property type="entry name" value="Acyl-CoA N-acyltransferases (Nat)"/>
    <property type="match status" value="1"/>
</dbReference>
<sequence>MNIRTATASDLSRIAEIYVFNNRINYLPIFKDAEYSFKKLQVISISNDYFGKEDVRKNIYVYDDGIIKGFIQVDKTEIIKLYVDTFFQKKGIGSKLIRYVIDKHHVDNLWVLEKNRKAITFYNRHGFFFEGEMKFEEGTSEKLLRFIRKHS</sequence>
<evidence type="ECO:0000313" key="3">
    <source>
        <dbReference type="Proteomes" id="UP000464754"/>
    </source>
</evidence>
<dbReference type="InterPro" id="IPR016181">
    <property type="entry name" value="Acyl_CoA_acyltransferase"/>
</dbReference>
<dbReference type="PROSITE" id="PS51186">
    <property type="entry name" value="GNAT"/>
    <property type="match status" value="1"/>
</dbReference>
<keyword evidence="3" id="KW-1185">Reference proteome</keyword>
<organism evidence="2 3">
    <name type="scientific">Amedibacterium intestinale</name>
    <dbReference type="NCBI Taxonomy" id="2583452"/>
    <lineage>
        <taxon>Bacteria</taxon>
        <taxon>Bacillati</taxon>
        <taxon>Bacillota</taxon>
        <taxon>Erysipelotrichia</taxon>
        <taxon>Erysipelotrichales</taxon>
        <taxon>Erysipelotrichaceae</taxon>
        <taxon>Amedibacterium</taxon>
    </lineage>
</organism>
<dbReference type="GO" id="GO:0016747">
    <property type="term" value="F:acyltransferase activity, transferring groups other than amino-acyl groups"/>
    <property type="evidence" value="ECO:0007669"/>
    <property type="project" value="InterPro"/>
</dbReference>
<dbReference type="InterPro" id="IPR000182">
    <property type="entry name" value="GNAT_dom"/>
</dbReference>
<reference evidence="3" key="1">
    <citation type="submission" date="2019-05" db="EMBL/GenBank/DDBJ databases">
        <title>Complete genome sequencing of Absiella argi strain JCM 30884.</title>
        <authorList>
            <person name="Sakamoto M."/>
            <person name="Murakami T."/>
            <person name="Mori H."/>
        </authorList>
    </citation>
    <scope>NUCLEOTIDE SEQUENCE [LARGE SCALE GENOMIC DNA]</scope>
    <source>
        <strain evidence="3">JCM 30884</strain>
    </source>
</reference>
<name>A0A6N4THH5_9FIRM</name>